<comment type="caution">
    <text evidence="1">The sequence shown here is derived from an EMBL/GenBank/DDBJ whole genome shotgun (WGS) entry which is preliminary data.</text>
</comment>
<gene>
    <name evidence="1" type="ORF">BXY64_1217</name>
</gene>
<dbReference type="EMBL" id="RAPQ01000008">
    <property type="protein sequence ID" value="RKE04201.1"/>
    <property type="molecule type" value="Genomic_DNA"/>
</dbReference>
<name>A0A419X8Y7_9BACT</name>
<evidence type="ECO:0000313" key="1">
    <source>
        <dbReference type="EMBL" id="RKE04201.1"/>
    </source>
</evidence>
<accession>A0A419X8Y7</accession>
<dbReference type="AlphaFoldDB" id="A0A419X8Y7"/>
<reference evidence="1 2" key="1">
    <citation type="submission" date="2018-09" db="EMBL/GenBank/DDBJ databases">
        <title>Genomic Encyclopedia of Archaeal and Bacterial Type Strains, Phase II (KMG-II): from individual species to whole genera.</title>
        <authorList>
            <person name="Goeker M."/>
        </authorList>
    </citation>
    <scope>NUCLEOTIDE SEQUENCE [LARGE SCALE GENOMIC DNA]</scope>
    <source>
        <strain evidence="1 2">DSM 21950</strain>
    </source>
</reference>
<protein>
    <submittedName>
        <fullName evidence="1">Uncharacterized protein</fullName>
    </submittedName>
</protein>
<organism evidence="1 2">
    <name type="scientific">Marinifilum flexuosum</name>
    <dbReference type="NCBI Taxonomy" id="1117708"/>
    <lineage>
        <taxon>Bacteria</taxon>
        <taxon>Pseudomonadati</taxon>
        <taxon>Bacteroidota</taxon>
        <taxon>Bacteroidia</taxon>
        <taxon>Marinilabiliales</taxon>
        <taxon>Marinifilaceae</taxon>
    </lineage>
</organism>
<evidence type="ECO:0000313" key="2">
    <source>
        <dbReference type="Proteomes" id="UP000284531"/>
    </source>
</evidence>
<proteinExistence type="predicted"/>
<sequence length="47" mass="5690">MQESKLVNDWDFSLNRMTFKENYELRIISYEFILKDHFSNIVGASIF</sequence>
<keyword evidence="2" id="KW-1185">Reference proteome</keyword>
<dbReference type="Proteomes" id="UP000284531">
    <property type="component" value="Unassembled WGS sequence"/>
</dbReference>